<dbReference type="EMBL" id="ML995878">
    <property type="protein sequence ID" value="KAF2766048.1"/>
    <property type="molecule type" value="Genomic_DNA"/>
</dbReference>
<sequence length="356" mass="39138">MATTSTKTRRTRILIISDTHCAPLKAHVGDGMPKRPFSLPLPKADLLIHCGDLTRTGRYEEYEQTLDMLKQIEAPVRLVIAGNHDLTLDRDFVLGHKGKEWHMDQFLNMDEAGANATVKEARDLWTAADGRAKSEGVTYLDEGLHDIDLPNGASIRVYATPYTPEFCDWGFPYKLDEDRFNAVGTSLKDATNIASNPVPGYASGGRPIDILLTHGPPYQQLDETKTGHLAGCPHLLRALMRSRPLLHCFGHIHEGWGARLVDWSAQADGVVVDAASIAECKQGGFKSGVSKVDDLRADLAEARENHAVRLDLSRTGRALERGSQTALVNAAIMDVEYAAVNAPWLIDIDLPMRVNT</sequence>
<dbReference type="PANTHER" id="PTHR12905">
    <property type="entry name" value="METALLOPHOSPHOESTERASE"/>
    <property type="match status" value="1"/>
</dbReference>
<protein>
    <recommendedName>
        <fullName evidence="1">Calcineurin-like phosphoesterase domain-containing protein</fullName>
    </recommendedName>
</protein>
<organism evidence="2 3">
    <name type="scientific">Teratosphaeria nubilosa</name>
    <dbReference type="NCBI Taxonomy" id="161662"/>
    <lineage>
        <taxon>Eukaryota</taxon>
        <taxon>Fungi</taxon>
        <taxon>Dikarya</taxon>
        <taxon>Ascomycota</taxon>
        <taxon>Pezizomycotina</taxon>
        <taxon>Dothideomycetes</taxon>
        <taxon>Dothideomycetidae</taxon>
        <taxon>Mycosphaerellales</taxon>
        <taxon>Teratosphaeriaceae</taxon>
        <taxon>Teratosphaeria</taxon>
    </lineage>
</organism>
<name>A0A6G1L0V3_9PEZI</name>
<dbReference type="Proteomes" id="UP000799436">
    <property type="component" value="Unassembled WGS sequence"/>
</dbReference>
<accession>A0A6G1L0V3</accession>
<dbReference type="InterPro" id="IPR051693">
    <property type="entry name" value="UPF0046_metallophosphoest"/>
</dbReference>
<dbReference type="PANTHER" id="PTHR12905:SF0">
    <property type="entry name" value="CALCINEURIN-LIKE PHOSPHOESTERASE DOMAIN-CONTAINING PROTEIN"/>
    <property type="match status" value="1"/>
</dbReference>
<dbReference type="Pfam" id="PF00149">
    <property type="entry name" value="Metallophos"/>
    <property type="match status" value="1"/>
</dbReference>
<gene>
    <name evidence="2" type="ORF">EJ03DRAFT_278861</name>
</gene>
<dbReference type="OrthoDB" id="630188at2759"/>
<evidence type="ECO:0000259" key="1">
    <source>
        <dbReference type="Pfam" id="PF00149"/>
    </source>
</evidence>
<dbReference type="SUPFAM" id="SSF56300">
    <property type="entry name" value="Metallo-dependent phosphatases"/>
    <property type="match status" value="1"/>
</dbReference>
<keyword evidence="3" id="KW-1185">Reference proteome</keyword>
<reference evidence="2" key="1">
    <citation type="journal article" date="2020" name="Stud. Mycol.">
        <title>101 Dothideomycetes genomes: a test case for predicting lifestyles and emergence of pathogens.</title>
        <authorList>
            <person name="Haridas S."/>
            <person name="Albert R."/>
            <person name="Binder M."/>
            <person name="Bloem J."/>
            <person name="Labutti K."/>
            <person name="Salamov A."/>
            <person name="Andreopoulos B."/>
            <person name="Baker S."/>
            <person name="Barry K."/>
            <person name="Bills G."/>
            <person name="Bluhm B."/>
            <person name="Cannon C."/>
            <person name="Castanera R."/>
            <person name="Culley D."/>
            <person name="Daum C."/>
            <person name="Ezra D."/>
            <person name="Gonzalez J."/>
            <person name="Henrissat B."/>
            <person name="Kuo A."/>
            <person name="Liang C."/>
            <person name="Lipzen A."/>
            <person name="Lutzoni F."/>
            <person name="Magnuson J."/>
            <person name="Mondo S."/>
            <person name="Nolan M."/>
            <person name="Ohm R."/>
            <person name="Pangilinan J."/>
            <person name="Park H.-J."/>
            <person name="Ramirez L."/>
            <person name="Alfaro M."/>
            <person name="Sun H."/>
            <person name="Tritt A."/>
            <person name="Yoshinaga Y."/>
            <person name="Zwiers L.-H."/>
            <person name="Turgeon B."/>
            <person name="Goodwin S."/>
            <person name="Spatafora J."/>
            <person name="Crous P."/>
            <person name="Grigoriev I."/>
        </authorList>
    </citation>
    <scope>NUCLEOTIDE SEQUENCE</scope>
    <source>
        <strain evidence="2">CBS 116005</strain>
    </source>
</reference>
<feature type="domain" description="Calcineurin-like phosphoesterase" evidence="1">
    <location>
        <begin position="12"/>
        <end position="254"/>
    </location>
</feature>
<proteinExistence type="predicted"/>
<dbReference type="GO" id="GO:0016787">
    <property type="term" value="F:hydrolase activity"/>
    <property type="evidence" value="ECO:0007669"/>
    <property type="project" value="InterPro"/>
</dbReference>
<dbReference type="CDD" id="cd07379">
    <property type="entry name" value="MPP_239FB"/>
    <property type="match status" value="1"/>
</dbReference>
<evidence type="ECO:0000313" key="3">
    <source>
        <dbReference type="Proteomes" id="UP000799436"/>
    </source>
</evidence>
<dbReference type="AlphaFoldDB" id="A0A6G1L0V3"/>
<evidence type="ECO:0000313" key="2">
    <source>
        <dbReference type="EMBL" id="KAF2766048.1"/>
    </source>
</evidence>
<dbReference type="InterPro" id="IPR004843">
    <property type="entry name" value="Calcineurin-like_PHP"/>
</dbReference>
<dbReference type="InterPro" id="IPR029052">
    <property type="entry name" value="Metallo-depent_PP-like"/>
</dbReference>
<dbReference type="Gene3D" id="3.60.21.10">
    <property type="match status" value="1"/>
</dbReference>